<proteinExistence type="predicted"/>
<evidence type="ECO:0000256" key="3">
    <source>
        <dbReference type="ARBA" id="ARBA00022729"/>
    </source>
</evidence>
<dbReference type="RefSeq" id="WP_243360794.1">
    <property type="nucleotide sequence ID" value="NZ_JALGBH010000001.1"/>
</dbReference>
<dbReference type="InterPro" id="IPR000184">
    <property type="entry name" value="Bac_surfAg_D15"/>
</dbReference>
<gene>
    <name evidence="8" type="ORF">MMF97_06685</name>
</gene>
<accession>A0ABS9ZVQ7</accession>
<keyword evidence="9" id="KW-1185">Reference proteome</keyword>
<organism evidence="8 9">
    <name type="scientific">Pedobacter montanisoli</name>
    <dbReference type="NCBI Taxonomy" id="2923277"/>
    <lineage>
        <taxon>Bacteria</taxon>
        <taxon>Pseudomonadati</taxon>
        <taxon>Bacteroidota</taxon>
        <taxon>Sphingobacteriia</taxon>
        <taxon>Sphingobacteriales</taxon>
        <taxon>Sphingobacteriaceae</taxon>
        <taxon>Pedobacter</taxon>
    </lineage>
</organism>
<evidence type="ECO:0000256" key="4">
    <source>
        <dbReference type="ARBA" id="ARBA00023136"/>
    </source>
</evidence>
<keyword evidence="5" id="KW-0998">Cell outer membrane</keyword>
<comment type="caution">
    <text evidence="8">The sequence shown here is derived from an EMBL/GenBank/DDBJ whole genome shotgun (WGS) entry which is preliminary data.</text>
</comment>
<feature type="signal peptide" evidence="6">
    <location>
        <begin position="1"/>
        <end position="25"/>
    </location>
</feature>
<evidence type="ECO:0000313" key="9">
    <source>
        <dbReference type="Proteomes" id="UP001165460"/>
    </source>
</evidence>
<evidence type="ECO:0000256" key="2">
    <source>
        <dbReference type="ARBA" id="ARBA00022692"/>
    </source>
</evidence>
<reference evidence="8" key="1">
    <citation type="submission" date="2022-03" db="EMBL/GenBank/DDBJ databases">
        <authorList>
            <person name="Woo C.Y."/>
        </authorList>
    </citation>
    <scope>NUCLEOTIDE SEQUENCE</scope>
    <source>
        <strain evidence="8">CYS-01</strain>
    </source>
</reference>
<evidence type="ECO:0000256" key="6">
    <source>
        <dbReference type="SAM" id="SignalP"/>
    </source>
</evidence>
<dbReference type="PROSITE" id="PS51257">
    <property type="entry name" value="PROKAR_LIPOPROTEIN"/>
    <property type="match status" value="1"/>
</dbReference>
<keyword evidence="2" id="KW-0812">Transmembrane</keyword>
<evidence type="ECO:0000259" key="7">
    <source>
        <dbReference type="Pfam" id="PF01103"/>
    </source>
</evidence>
<evidence type="ECO:0000313" key="8">
    <source>
        <dbReference type="EMBL" id="MCJ0742389.1"/>
    </source>
</evidence>
<dbReference type="EMBL" id="JALGBH010000001">
    <property type="protein sequence ID" value="MCJ0742389.1"/>
    <property type="molecule type" value="Genomic_DNA"/>
</dbReference>
<protein>
    <submittedName>
        <fullName evidence="8">BamA/TamA family outer membrane protein</fullName>
    </submittedName>
</protein>
<dbReference type="Gene3D" id="3.10.20.310">
    <property type="entry name" value="membrane protein fhac"/>
    <property type="match status" value="1"/>
</dbReference>
<dbReference type="PANTHER" id="PTHR12815:SF47">
    <property type="entry name" value="TRANSLOCATION AND ASSEMBLY MODULE SUBUNIT TAMA"/>
    <property type="match status" value="1"/>
</dbReference>
<dbReference type="Gene3D" id="2.40.160.50">
    <property type="entry name" value="membrane protein fhac: a member of the omp85/tpsb transporter family"/>
    <property type="match status" value="1"/>
</dbReference>
<evidence type="ECO:0000256" key="1">
    <source>
        <dbReference type="ARBA" id="ARBA00004370"/>
    </source>
</evidence>
<keyword evidence="4" id="KW-0472">Membrane</keyword>
<dbReference type="PANTHER" id="PTHR12815">
    <property type="entry name" value="SORTING AND ASSEMBLY MACHINERY SAMM50 PROTEIN FAMILY MEMBER"/>
    <property type="match status" value="1"/>
</dbReference>
<feature type="domain" description="Bacterial surface antigen (D15)" evidence="7">
    <location>
        <begin position="467"/>
        <end position="735"/>
    </location>
</feature>
<dbReference type="Pfam" id="PF01103">
    <property type="entry name" value="Omp85"/>
    <property type="match status" value="1"/>
</dbReference>
<feature type="chain" id="PRO_5046662386" evidence="6">
    <location>
        <begin position="26"/>
        <end position="770"/>
    </location>
</feature>
<sequence length="770" mass="87675">MRLNRNLKINLIAAAALLFTYSVLTSCSNTRYLKPGQVLYTGAVVKVNPDSAKKVDDQKQLVKDLESKIRPAPNKSILGLKFKLFIYNLAGEPTKPKGFRHWLRTKVGEPPVLLSDVKLKYNTDVLKSYLISKGYLQATVTADTIVKNKKGKAIYTANTDIRYKINRVTFPPDTGNLTTAIQQTSSKSLVKTGNFYDLETFKNERLRIDNELKERGYFYFNPDFIIMQVDSTIGKNMTNVNVRIKNTSPAEALKPYRINDINIFPNYNLRRDSILRKLTPATYKDFNIYDNRNTFKPKVFDRLVFFSKGETYNRKDHNQSLNRMVNLGTFQDVRMEFIPHNGFKDDILDLNIYLTPLKKNSLTFSVTGTNKSNNFIGSEIKLTQTTRNLFRGAEQLDVSVSGGFETQYSGHTSGINSYSLTGNGKLTFPRFIIPFFKFESTTAFIPKTLISLTYQLLKRDSLYTLNSFKAEYGYNWKENQFKEHNLNPFVINLVKPNKGDSAKIEKLEQENPGLKQSLQKQFILGSTYNFTYTNQALTNRQNNIYFFGGIETSGNLLGLFNVKNSEGERTLFGQPLTQFVRIETDLRDYYKINRKVTWVNRLNLGYGYAYGNSTSMPFIRQFFAGGSSDVRAFRARSLGPGTYQIPDDVTYADQSGDVKALFNSELRFKLVSIFEGAAFVDAGNIWLRKADERPGSGFKLKNALSEMAVGTGLGLRVDAKIFVIRLDGAFPLRKPYLPAGNRWVLNQIDFGSKNWRKDNLILNIGIGYPF</sequence>
<name>A0ABS9ZVQ7_9SPHI</name>
<evidence type="ECO:0000256" key="5">
    <source>
        <dbReference type="ARBA" id="ARBA00023237"/>
    </source>
</evidence>
<dbReference type="InterPro" id="IPR039910">
    <property type="entry name" value="D15-like"/>
</dbReference>
<dbReference type="Proteomes" id="UP001165460">
    <property type="component" value="Unassembled WGS sequence"/>
</dbReference>
<comment type="subcellular location">
    <subcellularLocation>
        <location evidence="1">Membrane</location>
    </subcellularLocation>
</comment>
<keyword evidence="3 6" id="KW-0732">Signal</keyword>